<protein>
    <submittedName>
        <fullName evidence="1">Uncharacterized protein</fullName>
    </submittedName>
</protein>
<evidence type="ECO:0000313" key="2">
    <source>
        <dbReference type="Proteomes" id="UP000479000"/>
    </source>
</evidence>
<sequence>MSATTLSLTSTLNHRYQPTIQRTIWFRILKLIDLNTMNGAYFSEKFLIEFKRN</sequence>
<evidence type="ECO:0000313" key="1">
    <source>
        <dbReference type="EMBL" id="CAA9996093.1"/>
    </source>
</evidence>
<feature type="non-terminal residue" evidence="1">
    <location>
        <position position="53"/>
    </location>
</feature>
<accession>A0A6H5G1B4</accession>
<gene>
    <name evidence="1" type="ORF">NTEN_LOCUS2715</name>
</gene>
<reference evidence="1 2" key="1">
    <citation type="submission" date="2020-02" db="EMBL/GenBank/DDBJ databases">
        <authorList>
            <person name="Ferguson B K."/>
        </authorList>
    </citation>
    <scope>NUCLEOTIDE SEQUENCE [LARGE SCALE GENOMIC DNA]</scope>
</reference>
<dbReference type="EMBL" id="CADCXU010004368">
    <property type="protein sequence ID" value="CAA9996093.1"/>
    <property type="molecule type" value="Genomic_DNA"/>
</dbReference>
<proteinExistence type="predicted"/>
<name>A0A6H5G1B4_9HEMI</name>
<organism evidence="1 2">
    <name type="scientific">Nesidiocoris tenuis</name>
    <dbReference type="NCBI Taxonomy" id="355587"/>
    <lineage>
        <taxon>Eukaryota</taxon>
        <taxon>Metazoa</taxon>
        <taxon>Ecdysozoa</taxon>
        <taxon>Arthropoda</taxon>
        <taxon>Hexapoda</taxon>
        <taxon>Insecta</taxon>
        <taxon>Pterygota</taxon>
        <taxon>Neoptera</taxon>
        <taxon>Paraneoptera</taxon>
        <taxon>Hemiptera</taxon>
        <taxon>Heteroptera</taxon>
        <taxon>Panheteroptera</taxon>
        <taxon>Cimicomorpha</taxon>
        <taxon>Miridae</taxon>
        <taxon>Dicyphina</taxon>
        <taxon>Nesidiocoris</taxon>
    </lineage>
</organism>
<dbReference type="AlphaFoldDB" id="A0A6H5G1B4"/>
<keyword evidence="2" id="KW-1185">Reference proteome</keyword>
<dbReference type="Proteomes" id="UP000479000">
    <property type="component" value="Unassembled WGS sequence"/>
</dbReference>